<dbReference type="Gene3D" id="1.10.287.470">
    <property type="entry name" value="Helix hairpin bin"/>
    <property type="match status" value="1"/>
</dbReference>
<evidence type="ECO:0000256" key="1">
    <source>
        <dbReference type="ARBA" id="ARBA00009477"/>
    </source>
</evidence>
<dbReference type="PANTHER" id="PTHR30469">
    <property type="entry name" value="MULTIDRUG RESISTANCE PROTEIN MDTA"/>
    <property type="match status" value="1"/>
</dbReference>
<feature type="domain" description="YbhG-like alpha-helical hairpin" evidence="4">
    <location>
        <begin position="103"/>
        <end position="179"/>
    </location>
</feature>
<dbReference type="InterPro" id="IPR059052">
    <property type="entry name" value="HH_YbhG-like"/>
</dbReference>
<dbReference type="Gene3D" id="2.40.50.100">
    <property type="match status" value="1"/>
</dbReference>
<keyword evidence="2" id="KW-0175">Coiled coil</keyword>
<accession>A0A081C397</accession>
<dbReference type="GO" id="GO:1990281">
    <property type="term" value="C:efflux pump complex"/>
    <property type="evidence" value="ECO:0007669"/>
    <property type="project" value="TreeGrafter"/>
</dbReference>
<feature type="transmembrane region" description="Helical" evidence="3">
    <location>
        <begin position="5"/>
        <end position="26"/>
    </location>
</feature>
<proteinExistence type="inferred from homology"/>
<sequence>MLKKIFYSILGLLILAIFAGTTWYLYQKSQKPPVVYRTVSPETTDIEKVTVASGTIVPRKEIEMKPQVPGILDEIYVEPGNLVKKGQILAKIRIVPNLVSLNEAENRLNKARIKHADAKQELARQEKLYKDRLISQSEFTRYQVDFKNAQADLDAAQNNLKLVKEGVAKQEATENNTLVESTVDGMILDVPVKEGETVIETNSFNAGTTIAVIADMSELVFEGKIDESEVGKLREGMELNLTIGALEGYIFQADLEYIAPKGKSEQDGAVQFQIRAAVEPQEGVLIRAGYSANGKIVLEKREQVLAVQERLILYDDQQQPYVEVEVGEQQFEKRVVELGLSDGINVEILSGITGKEKIKQL</sequence>
<dbReference type="InterPro" id="IPR006143">
    <property type="entry name" value="RND_pump_MFP"/>
</dbReference>
<evidence type="ECO:0000313" key="6">
    <source>
        <dbReference type="Proteomes" id="UP000030661"/>
    </source>
</evidence>
<dbReference type="AlphaFoldDB" id="A0A081C397"/>
<organism evidence="5">
    <name type="scientific">Vecturithrix granuli</name>
    <dbReference type="NCBI Taxonomy" id="1499967"/>
    <lineage>
        <taxon>Bacteria</taxon>
        <taxon>Candidatus Moduliflexota</taxon>
        <taxon>Candidatus Vecturitrichia</taxon>
        <taxon>Candidatus Vecturitrichales</taxon>
        <taxon>Candidatus Vecturitrichaceae</taxon>
        <taxon>Candidatus Vecturithrix</taxon>
    </lineage>
</organism>
<evidence type="ECO:0000259" key="4">
    <source>
        <dbReference type="Pfam" id="PF25881"/>
    </source>
</evidence>
<name>A0A081C397_VECG1</name>
<keyword evidence="3" id="KW-0812">Transmembrane</keyword>
<evidence type="ECO:0000256" key="2">
    <source>
        <dbReference type="SAM" id="Coils"/>
    </source>
</evidence>
<gene>
    <name evidence="5" type="ORF">U27_06028</name>
</gene>
<dbReference type="STRING" id="1499967.U27_06028"/>
<comment type="similarity">
    <text evidence="1">Belongs to the membrane fusion protein (MFP) (TC 8.A.1) family.</text>
</comment>
<dbReference type="eggNOG" id="COG0845">
    <property type="taxonomic scope" value="Bacteria"/>
</dbReference>
<dbReference type="PANTHER" id="PTHR30469:SF33">
    <property type="entry name" value="SLR1207 PROTEIN"/>
    <property type="match status" value="1"/>
</dbReference>
<evidence type="ECO:0000256" key="3">
    <source>
        <dbReference type="SAM" id="Phobius"/>
    </source>
</evidence>
<keyword evidence="3" id="KW-1133">Transmembrane helix</keyword>
<dbReference type="Proteomes" id="UP000030661">
    <property type="component" value="Unassembled WGS sequence"/>
</dbReference>
<dbReference type="GO" id="GO:0015562">
    <property type="term" value="F:efflux transmembrane transporter activity"/>
    <property type="evidence" value="ECO:0007669"/>
    <property type="project" value="TreeGrafter"/>
</dbReference>
<dbReference type="Gene3D" id="2.40.420.20">
    <property type="match status" value="1"/>
</dbReference>
<keyword evidence="3" id="KW-0472">Membrane</keyword>
<keyword evidence="6" id="KW-1185">Reference proteome</keyword>
<protein>
    <submittedName>
        <fullName evidence="5">Methyl-accepting chemotaxis sensory transducer</fullName>
    </submittedName>
</protein>
<dbReference type="HOGENOM" id="CLU_018816_14_1_0"/>
<dbReference type="Pfam" id="PF25881">
    <property type="entry name" value="HH_YBHG"/>
    <property type="match status" value="1"/>
</dbReference>
<dbReference type="Gene3D" id="2.40.30.170">
    <property type="match status" value="1"/>
</dbReference>
<dbReference type="SUPFAM" id="SSF111369">
    <property type="entry name" value="HlyD-like secretion proteins"/>
    <property type="match status" value="1"/>
</dbReference>
<dbReference type="NCBIfam" id="TIGR01730">
    <property type="entry name" value="RND_mfp"/>
    <property type="match status" value="1"/>
</dbReference>
<feature type="coiled-coil region" evidence="2">
    <location>
        <begin position="101"/>
        <end position="173"/>
    </location>
</feature>
<reference evidence="5" key="1">
    <citation type="journal article" date="2015" name="PeerJ">
        <title>First genomic representation of candidate bacterial phylum KSB3 points to enhanced environmental sensing as a trigger of wastewater bulking.</title>
        <authorList>
            <person name="Sekiguchi Y."/>
            <person name="Ohashi A."/>
            <person name="Parks D.H."/>
            <person name="Yamauchi T."/>
            <person name="Tyson G.W."/>
            <person name="Hugenholtz P."/>
        </authorList>
    </citation>
    <scope>NUCLEOTIDE SEQUENCE [LARGE SCALE GENOMIC DNA]</scope>
</reference>
<evidence type="ECO:0000313" key="5">
    <source>
        <dbReference type="EMBL" id="GAK59052.1"/>
    </source>
</evidence>
<dbReference type="EMBL" id="DF820469">
    <property type="protein sequence ID" value="GAK59052.1"/>
    <property type="molecule type" value="Genomic_DNA"/>
</dbReference>